<feature type="compositionally biased region" description="Pro residues" evidence="1">
    <location>
        <begin position="307"/>
        <end position="316"/>
    </location>
</feature>
<dbReference type="KEGG" id="fcy:FRACYDRAFT_233234"/>
<name>A0A1E7FY43_9STRA</name>
<dbReference type="OrthoDB" id="49420at2759"/>
<dbReference type="AlphaFoldDB" id="A0A1E7FY43"/>
<gene>
    <name evidence="3" type="ORF">FRACYDRAFT_233234</name>
</gene>
<accession>A0A1E7FY43</accession>
<dbReference type="PROSITE" id="PS50177">
    <property type="entry name" value="NTF2_DOMAIN"/>
    <property type="match status" value="1"/>
</dbReference>
<organism evidence="3 4">
    <name type="scientific">Fragilariopsis cylindrus CCMP1102</name>
    <dbReference type="NCBI Taxonomy" id="635003"/>
    <lineage>
        <taxon>Eukaryota</taxon>
        <taxon>Sar</taxon>
        <taxon>Stramenopiles</taxon>
        <taxon>Ochrophyta</taxon>
        <taxon>Bacillariophyta</taxon>
        <taxon>Bacillariophyceae</taxon>
        <taxon>Bacillariophycidae</taxon>
        <taxon>Bacillariales</taxon>
        <taxon>Bacillariaceae</taxon>
        <taxon>Fragilariopsis</taxon>
    </lineage>
</organism>
<protein>
    <recommendedName>
        <fullName evidence="2">NTF2 domain-containing protein</fullName>
    </recommendedName>
</protein>
<reference evidence="3 4" key="1">
    <citation type="submission" date="2016-09" db="EMBL/GenBank/DDBJ databases">
        <title>Extensive genetic diversity and differential bi-allelic expression allows diatom success in the polar Southern Ocean.</title>
        <authorList>
            <consortium name="DOE Joint Genome Institute"/>
            <person name="Mock T."/>
            <person name="Otillar R.P."/>
            <person name="Strauss J."/>
            <person name="Dupont C."/>
            <person name="Frickenhaus S."/>
            <person name="Maumus F."/>
            <person name="Mcmullan M."/>
            <person name="Sanges R."/>
            <person name="Schmutz J."/>
            <person name="Toseland A."/>
            <person name="Valas R."/>
            <person name="Veluchamy A."/>
            <person name="Ward B.J."/>
            <person name="Allen A."/>
            <person name="Barry K."/>
            <person name="Falciatore A."/>
            <person name="Ferrante M."/>
            <person name="Fortunato A.E."/>
            <person name="Gloeckner G."/>
            <person name="Gruber A."/>
            <person name="Hipkin R."/>
            <person name="Janech M."/>
            <person name="Kroth P."/>
            <person name="Leese F."/>
            <person name="Lindquist E."/>
            <person name="Lyon B.R."/>
            <person name="Martin J."/>
            <person name="Mayer C."/>
            <person name="Parker M."/>
            <person name="Quesneville H."/>
            <person name="Raymond J."/>
            <person name="Uhlig C."/>
            <person name="Valentin K.U."/>
            <person name="Worden A.Z."/>
            <person name="Armbrust E.V."/>
            <person name="Bowler C."/>
            <person name="Green B."/>
            <person name="Moulton V."/>
            <person name="Van Oosterhout C."/>
            <person name="Grigoriev I."/>
        </authorList>
    </citation>
    <scope>NUCLEOTIDE SEQUENCE [LARGE SCALE GENOMIC DNA]</scope>
    <source>
        <strain evidence="3 4">CCMP1102</strain>
    </source>
</reference>
<feature type="compositionally biased region" description="Polar residues" evidence="1">
    <location>
        <begin position="124"/>
        <end position="137"/>
    </location>
</feature>
<sequence>MNNPIDNNNNASFEDRHFLSDPRPIPSLELATWDVDILRQGVDTPIMTIRVDEVVLPPRKNKKKTIWKLPDSIETIPKFGTQDKRRIFDLFREKKKELKKLKNKQRAYRRASTIEAMSGGDESISCSNDFSENNVGDNSDDESSTNTTKKDPYPPRNGSKGPSKETSIDNNSELHNAHRRSEVTIKDSSICDNGAPPPPGFGSLSISEPVYDERRNGLENKAPTTTSLPSHPPPPPPPPPGLLPHAKQQSPNSTAAIDGHNHQQNSHSAPSSSTPPPPPPGLQQNGQHHQHNRQSSPTPPQHHRQYSPPPRPPPTVGPCFILPPNAPPGSTLGKYVTESYYMLLRNSLIRELDAYYYNPSKNDSNSNNDNETAVATTNTVYKAVMVGGAHAVCATQQDRLMQLQTFAGIEMRIKGVQQQPTTGEGVLILITGVSIRVAATTGTAAETNGQQQQQKQIILPFCHTLILTPVLTTVAASTIPNNDTATNTYTTKIGYQILNDNLIILTGDD</sequence>
<feature type="compositionally biased region" description="Basic and acidic residues" evidence="1">
    <location>
        <begin position="175"/>
        <end position="185"/>
    </location>
</feature>
<dbReference type="InParanoid" id="A0A1E7FY43"/>
<dbReference type="Gene3D" id="3.10.450.50">
    <property type="match status" value="1"/>
</dbReference>
<feature type="region of interest" description="Disordered" evidence="1">
    <location>
        <begin position="104"/>
        <end position="322"/>
    </location>
</feature>
<evidence type="ECO:0000313" key="4">
    <source>
        <dbReference type="Proteomes" id="UP000095751"/>
    </source>
</evidence>
<keyword evidence="4" id="KW-1185">Reference proteome</keyword>
<evidence type="ECO:0000313" key="3">
    <source>
        <dbReference type="EMBL" id="OEU23068.1"/>
    </source>
</evidence>
<dbReference type="InterPro" id="IPR018222">
    <property type="entry name" value="Nuclear_transport_factor_2_euk"/>
</dbReference>
<feature type="compositionally biased region" description="Pro residues" evidence="1">
    <location>
        <begin position="230"/>
        <end position="242"/>
    </location>
</feature>
<dbReference type="EMBL" id="KV784353">
    <property type="protein sequence ID" value="OEU23068.1"/>
    <property type="molecule type" value="Genomic_DNA"/>
</dbReference>
<dbReference type="Proteomes" id="UP000095751">
    <property type="component" value="Unassembled WGS sequence"/>
</dbReference>
<feature type="domain" description="NTF2" evidence="2">
    <location>
        <begin position="332"/>
        <end position="504"/>
    </location>
</feature>
<feature type="compositionally biased region" description="Low complexity" evidence="1">
    <location>
        <begin position="262"/>
        <end position="272"/>
    </location>
</feature>
<evidence type="ECO:0000256" key="1">
    <source>
        <dbReference type="SAM" id="MobiDB-lite"/>
    </source>
</evidence>
<proteinExistence type="predicted"/>
<evidence type="ECO:0000259" key="2">
    <source>
        <dbReference type="PROSITE" id="PS50177"/>
    </source>
</evidence>